<keyword evidence="3" id="KW-0804">Transcription</keyword>
<dbReference type="CDD" id="cd06170">
    <property type="entry name" value="LuxR_C_like"/>
    <property type="match status" value="1"/>
</dbReference>
<dbReference type="RefSeq" id="WP_284053514.1">
    <property type="nucleotide sequence ID" value="NZ_JAGRQC010000002.1"/>
</dbReference>
<dbReference type="PROSITE" id="PS50043">
    <property type="entry name" value="HTH_LUXR_2"/>
    <property type="match status" value="1"/>
</dbReference>
<dbReference type="GO" id="GO:0006355">
    <property type="term" value="P:regulation of DNA-templated transcription"/>
    <property type="evidence" value="ECO:0007669"/>
    <property type="project" value="InterPro"/>
</dbReference>
<evidence type="ECO:0000256" key="3">
    <source>
        <dbReference type="ARBA" id="ARBA00023163"/>
    </source>
</evidence>
<organism evidence="7 8">
    <name type="scientific">Stakelama marina</name>
    <dbReference type="NCBI Taxonomy" id="2826939"/>
    <lineage>
        <taxon>Bacteria</taxon>
        <taxon>Pseudomonadati</taxon>
        <taxon>Pseudomonadota</taxon>
        <taxon>Alphaproteobacteria</taxon>
        <taxon>Sphingomonadales</taxon>
        <taxon>Sphingomonadaceae</taxon>
        <taxon>Stakelama</taxon>
    </lineage>
</organism>
<keyword evidence="1" id="KW-0805">Transcription regulation</keyword>
<evidence type="ECO:0000256" key="4">
    <source>
        <dbReference type="SAM" id="MobiDB-lite"/>
    </source>
</evidence>
<name>A0A8T4ICC9_9SPHN</name>
<evidence type="ECO:0000313" key="8">
    <source>
        <dbReference type="Proteomes" id="UP000676996"/>
    </source>
</evidence>
<dbReference type="InterPro" id="IPR036388">
    <property type="entry name" value="WH-like_DNA-bd_sf"/>
</dbReference>
<dbReference type="AlphaFoldDB" id="A0A8T4ICC9"/>
<evidence type="ECO:0000256" key="2">
    <source>
        <dbReference type="ARBA" id="ARBA00023125"/>
    </source>
</evidence>
<dbReference type="InterPro" id="IPR000792">
    <property type="entry name" value="Tscrpt_reg_LuxR_C"/>
</dbReference>
<keyword evidence="5" id="KW-0812">Transmembrane</keyword>
<dbReference type="PRINTS" id="PR00038">
    <property type="entry name" value="HTHLUXR"/>
</dbReference>
<dbReference type="SMART" id="SM00421">
    <property type="entry name" value="HTH_LUXR"/>
    <property type="match status" value="1"/>
</dbReference>
<dbReference type="InterPro" id="IPR016032">
    <property type="entry name" value="Sig_transdc_resp-reg_C-effctor"/>
</dbReference>
<proteinExistence type="predicted"/>
<evidence type="ECO:0000259" key="6">
    <source>
        <dbReference type="PROSITE" id="PS50043"/>
    </source>
</evidence>
<dbReference type="Gene3D" id="1.10.10.10">
    <property type="entry name" value="Winged helix-like DNA-binding domain superfamily/Winged helix DNA-binding domain"/>
    <property type="match status" value="1"/>
</dbReference>
<keyword evidence="5" id="KW-1133">Transmembrane helix</keyword>
<protein>
    <submittedName>
        <fullName evidence="7">DUF4019 domain-containing protein</fullName>
    </submittedName>
</protein>
<keyword evidence="5" id="KW-0472">Membrane</keyword>
<reference evidence="7" key="1">
    <citation type="submission" date="2021-04" db="EMBL/GenBank/DDBJ databases">
        <title>Ouciella asimina sp. nov., isolated from the surface seawater in the hydrothermal field of Okinawa Trough.</title>
        <authorList>
            <person name="Shuang W."/>
        </authorList>
    </citation>
    <scope>NUCLEOTIDE SEQUENCE</scope>
    <source>
        <strain evidence="7">LXI357</strain>
    </source>
</reference>
<keyword evidence="8" id="KW-1185">Reference proteome</keyword>
<dbReference type="PANTHER" id="PTHR44688:SF16">
    <property type="entry name" value="DNA-BINDING TRANSCRIPTIONAL ACTIVATOR DEVR_DOSR"/>
    <property type="match status" value="1"/>
</dbReference>
<dbReference type="InterPro" id="IPR025091">
    <property type="entry name" value="DUF4019"/>
</dbReference>
<dbReference type="PANTHER" id="PTHR44688">
    <property type="entry name" value="DNA-BINDING TRANSCRIPTIONAL ACTIVATOR DEVR_DOSR"/>
    <property type="match status" value="1"/>
</dbReference>
<dbReference type="Proteomes" id="UP000676996">
    <property type="component" value="Unassembled WGS sequence"/>
</dbReference>
<dbReference type="Pfam" id="PF13211">
    <property type="entry name" value="DUF4019"/>
    <property type="match status" value="1"/>
</dbReference>
<comment type="caution">
    <text evidence="7">The sequence shown here is derived from an EMBL/GenBank/DDBJ whole genome shotgun (WGS) entry which is preliminary data.</text>
</comment>
<dbReference type="Pfam" id="PF00196">
    <property type="entry name" value="GerE"/>
    <property type="match status" value="1"/>
</dbReference>
<evidence type="ECO:0000256" key="5">
    <source>
        <dbReference type="SAM" id="Phobius"/>
    </source>
</evidence>
<accession>A0A8T4ICC9</accession>
<dbReference type="GO" id="GO:0003677">
    <property type="term" value="F:DNA binding"/>
    <property type="evidence" value="ECO:0007669"/>
    <property type="project" value="UniProtKB-KW"/>
</dbReference>
<feature type="domain" description="HTH luxR-type" evidence="6">
    <location>
        <begin position="5"/>
        <end position="70"/>
    </location>
</feature>
<sequence>MGTQANHGPEALTEKEKQTLRMMVRGHDAKSIAASLDLSVHTINGRLRDARRKMAATSSREAARQLLEAEGGLASRPPENLVGKEIGGDPRIEQVDQGAAPIGGARHGLSRPWIITGVLLMTLALALAALTILPHGPSPLAQTPTTESPATNPEVVDIARHWLELVDEGQWKESYQATGASFQRLNTEAAWAKASEQIRPPLGVVISRTFASHEDVPAPPHGYEVVRFHTKFANRADEAVETVSLDRENGEWRVTGV</sequence>
<dbReference type="SUPFAM" id="SSF46894">
    <property type="entry name" value="C-terminal effector domain of the bipartite response regulators"/>
    <property type="match status" value="1"/>
</dbReference>
<gene>
    <name evidence="7" type="ORF">J7S20_06870</name>
</gene>
<feature type="region of interest" description="Disordered" evidence="4">
    <location>
        <begin position="69"/>
        <end position="90"/>
    </location>
</feature>
<evidence type="ECO:0000313" key="7">
    <source>
        <dbReference type="EMBL" id="MBR0552220.1"/>
    </source>
</evidence>
<dbReference type="EMBL" id="JAGRQC010000002">
    <property type="protein sequence ID" value="MBR0552220.1"/>
    <property type="molecule type" value="Genomic_DNA"/>
</dbReference>
<feature type="transmembrane region" description="Helical" evidence="5">
    <location>
        <begin position="113"/>
        <end position="133"/>
    </location>
</feature>
<keyword evidence="2" id="KW-0238">DNA-binding</keyword>
<evidence type="ECO:0000256" key="1">
    <source>
        <dbReference type="ARBA" id="ARBA00023015"/>
    </source>
</evidence>